<dbReference type="AlphaFoldDB" id="A0A3B0M484"/>
<proteinExistence type="predicted"/>
<protein>
    <submittedName>
        <fullName evidence="1">Uncharacterized protein</fullName>
    </submittedName>
</protein>
<gene>
    <name evidence="1" type="ORF">ROE7235_00571</name>
</gene>
<sequence length="31" mass="3139">MSGPLQVIAVGFGPGADGEVRVLAEVDRLQG</sequence>
<name>A0A3B0M484_9RHOB</name>
<dbReference type="EMBL" id="UIHC01000004">
    <property type="protein sequence ID" value="SUZ30842.1"/>
    <property type="molecule type" value="Genomic_DNA"/>
</dbReference>
<evidence type="ECO:0000313" key="1">
    <source>
        <dbReference type="EMBL" id="SUZ30842.1"/>
    </source>
</evidence>
<reference evidence="2" key="1">
    <citation type="submission" date="2018-08" db="EMBL/GenBank/DDBJ databases">
        <authorList>
            <person name="Rodrigo-Torres L."/>
            <person name="Arahal R. D."/>
            <person name="Lucena T."/>
        </authorList>
    </citation>
    <scope>NUCLEOTIDE SEQUENCE [LARGE SCALE GENOMIC DNA]</scope>
    <source>
        <strain evidence="2">CECT 7235</strain>
    </source>
</reference>
<evidence type="ECO:0000313" key="2">
    <source>
        <dbReference type="Proteomes" id="UP000272908"/>
    </source>
</evidence>
<dbReference type="Proteomes" id="UP000272908">
    <property type="component" value="Unassembled WGS sequence"/>
</dbReference>
<organism evidence="1 2">
    <name type="scientific">Roseinatronobacter ekhonensis</name>
    <dbReference type="NCBI Taxonomy" id="254356"/>
    <lineage>
        <taxon>Bacteria</taxon>
        <taxon>Pseudomonadati</taxon>
        <taxon>Pseudomonadota</taxon>
        <taxon>Alphaproteobacteria</taxon>
        <taxon>Rhodobacterales</taxon>
        <taxon>Paracoccaceae</taxon>
        <taxon>Roseinatronobacter</taxon>
    </lineage>
</organism>
<accession>A0A3B0M484</accession>
<keyword evidence="2" id="KW-1185">Reference proteome</keyword>